<evidence type="ECO:0000256" key="1">
    <source>
        <dbReference type="SAM" id="Phobius"/>
    </source>
</evidence>
<organism evidence="2 3">
    <name type="scientific">Chryseobacterium artocarpi</name>
    <dbReference type="NCBI Taxonomy" id="1414727"/>
    <lineage>
        <taxon>Bacteria</taxon>
        <taxon>Pseudomonadati</taxon>
        <taxon>Bacteroidota</taxon>
        <taxon>Flavobacteriia</taxon>
        <taxon>Flavobacteriales</taxon>
        <taxon>Weeksellaceae</taxon>
        <taxon>Chryseobacterium group</taxon>
        <taxon>Chryseobacterium</taxon>
    </lineage>
</organism>
<sequence length="315" mass="36278">MEKDFIRNLLAGHEGFNFQDACERYLIVKYGKEFVPITPNGNEGDGGRDGYCYDTGEYFAMSSREDVHKKIREDFTNCMSYEHPVSIFTFITNRGIRPKDSLVLDELKRDNPGIEIGIVRHSEIAVEMTAMSTEHIEYILGQPLPYRRGKTIYFKTGKFVGPFTLSRSLIDSLHFYILLAVSCSLLCACFYYFSSEWARSLGFTALIGGMFTYMYFNKTSLKQYKYAHKILYLLLTDKLRVGNEVLLNEDSHITIFRNSVWKFTINERSAECIRTGCTGHVLLYKSPAGTFIGRCNKDKINHTYNVDNNFYGDMN</sequence>
<protein>
    <submittedName>
        <fullName evidence="2">Uncharacterized protein</fullName>
    </submittedName>
</protein>
<name>A0A1B8ZZZ4_9FLAO</name>
<keyword evidence="1" id="KW-1133">Transmembrane helix</keyword>
<reference evidence="2 3" key="1">
    <citation type="submission" date="2016-07" db="EMBL/GenBank/DDBJ databases">
        <authorList>
            <person name="Jeong J.-J."/>
            <person name="Kim D.W."/>
            <person name="Sang M.K."/>
            <person name="Choi I.-G."/>
            <person name="Kim K.D."/>
        </authorList>
    </citation>
    <scope>NUCLEOTIDE SEQUENCE [LARGE SCALE GENOMIC DNA]</scope>
    <source>
        <strain evidence="2 3">UTM-3</strain>
    </source>
</reference>
<dbReference type="Proteomes" id="UP000092651">
    <property type="component" value="Unassembled WGS sequence"/>
</dbReference>
<evidence type="ECO:0000313" key="2">
    <source>
        <dbReference type="EMBL" id="OCA77153.1"/>
    </source>
</evidence>
<proteinExistence type="predicted"/>
<keyword evidence="1" id="KW-0812">Transmembrane</keyword>
<gene>
    <name evidence="2" type="ORF">BBI01_01435</name>
</gene>
<comment type="caution">
    <text evidence="2">The sequence shown here is derived from an EMBL/GenBank/DDBJ whole genome shotgun (WGS) entry which is preliminary data.</text>
</comment>
<feature type="transmembrane region" description="Helical" evidence="1">
    <location>
        <begin position="199"/>
        <end position="216"/>
    </location>
</feature>
<feature type="transmembrane region" description="Helical" evidence="1">
    <location>
        <begin position="173"/>
        <end position="193"/>
    </location>
</feature>
<keyword evidence="1" id="KW-0472">Membrane</keyword>
<dbReference type="AlphaFoldDB" id="A0A1B8ZZZ4"/>
<dbReference type="EMBL" id="MAYH01000001">
    <property type="protein sequence ID" value="OCA77153.1"/>
    <property type="molecule type" value="Genomic_DNA"/>
</dbReference>
<keyword evidence="3" id="KW-1185">Reference proteome</keyword>
<dbReference type="RefSeq" id="WP_065392907.1">
    <property type="nucleotide sequence ID" value="NZ_MAYH01000001.1"/>
</dbReference>
<accession>A0A1B8ZZZ4</accession>
<evidence type="ECO:0000313" key="3">
    <source>
        <dbReference type="Proteomes" id="UP000092651"/>
    </source>
</evidence>
<dbReference type="OrthoDB" id="1238521at2"/>